<proteinExistence type="predicted"/>
<keyword evidence="1" id="KW-0732">Signal</keyword>
<dbReference type="RefSeq" id="WP_036823897.1">
    <property type="nucleotide sequence ID" value="NZ_JGVO01000500.1"/>
</dbReference>
<feature type="chain" id="PRO_5015667160" description="Porin" evidence="1">
    <location>
        <begin position="24"/>
        <end position="357"/>
    </location>
</feature>
<reference evidence="2 3" key="1">
    <citation type="submission" date="2018-01" db="EMBL/GenBank/DDBJ databases">
        <title>Whole genome sequencing of Histamine producing bacteria.</title>
        <authorList>
            <person name="Butler K."/>
        </authorList>
    </citation>
    <scope>NUCLEOTIDE SEQUENCE [LARGE SCALE GENOMIC DNA]</scope>
    <source>
        <strain evidence="2 3">DSM 100436</strain>
    </source>
</reference>
<organism evidence="2 3">
    <name type="scientific">Photobacterium sanctipauli</name>
    <dbReference type="NCBI Taxonomy" id="1342794"/>
    <lineage>
        <taxon>Bacteria</taxon>
        <taxon>Pseudomonadati</taxon>
        <taxon>Pseudomonadota</taxon>
        <taxon>Gammaproteobacteria</taxon>
        <taxon>Vibrionales</taxon>
        <taxon>Vibrionaceae</taxon>
        <taxon>Photobacterium</taxon>
    </lineage>
</organism>
<evidence type="ECO:0000313" key="2">
    <source>
        <dbReference type="EMBL" id="PSW20485.1"/>
    </source>
</evidence>
<evidence type="ECO:0000313" key="3">
    <source>
        <dbReference type="Proteomes" id="UP000241771"/>
    </source>
</evidence>
<accession>A0A2T3NW59</accession>
<sequence length="357" mass="39936">MKRKMTKVAIIATTILAAQGIYAEQTTPTSHSGDHDFSEPGPKFDFYGELGVGGHIKLEGEDKGRYSDGTYIEAGLAVEHGNWFGLAYFEGWTVPVDSSTGETWVFGHGVRGFEGGFNRFYGGYRTDGGTEIMLGRMDSSLDDIEWWGDSTVEYGLNPEDVGDVHIGLKVRNELGKFRYSISAAPESDFTTEDRLFDFGKYDNFAESQFIRPTHLNGYVQYDVQDDLTLLGGAEVTDGFGELYILGAQYKNIGARIWHDTQKGYDTETTAEQRGSEDGLMVSAFYEASEGLYLSAGYNYANHQVDGEEDNITSFINAGVWWEYGNGRYATALDTKFNLGNDTNNEDDQLFVMQYFYW</sequence>
<dbReference type="OrthoDB" id="6211646at2"/>
<name>A0A2T3NW59_9GAMM</name>
<dbReference type="Proteomes" id="UP000241771">
    <property type="component" value="Unassembled WGS sequence"/>
</dbReference>
<dbReference type="SUPFAM" id="SSF56935">
    <property type="entry name" value="Porins"/>
    <property type="match status" value="1"/>
</dbReference>
<protein>
    <recommendedName>
        <fullName evidence="4">Porin</fullName>
    </recommendedName>
</protein>
<feature type="signal peptide" evidence="1">
    <location>
        <begin position="1"/>
        <end position="23"/>
    </location>
</feature>
<evidence type="ECO:0008006" key="4">
    <source>
        <dbReference type="Google" id="ProtNLM"/>
    </source>
</evidence>
<gene>
    <name evidence="2" type="ORF">C9I98_06445</name>
</gene>
<dbReference type="NCBIfam" id="NF041442">
    <property type="entry name" value="YgjJ"/>
    <property type="match status" value="1"/>
</dbReference>
<comment type="caution">
    <text evidence="2">The sequence shown here is derived from an EMBL/GenBank/DDBJ whole genome shotgun (WGS) entry which is preliminary data.</text>
</comment>
<dbReference type="EMBL" id="PYMA01000003">
    <property type="protein sequence ID" value="PSW20485.1"/>
    <property type="molecule type" value="Genomic_DNA"/>
</dbReference>
<dbReference type="InterPro" id="IPR048107">
    <property type="entry name" value="YgjJ-like"/>
</dbReference>
<evidence type="ECO:0000256" key="1">
    <source>
        <dbReference type="SAM" id="SignalP"/>
    </source>
</evidence>
<dbReference type="AlphaFoldDB" id="A0A2T3NW59"/>
<keyword evidence="3" id="KW-1185">Reference proteome</keyword>